<evidence type="ECO:0000313" key="2">
    <source>
        <dbReference type="EMBL" id="THV11632.1"/>
    </source>
</evidence>
<dbReference type="Proteomes" id="UP000309667">
    <property type="component" value="Unassembled WGS sequence"/>
</dbReference>
<evidence type="ECO:0000256" key="1">
    <source>
        <dbReference type="SAM" id="MobiDB-lite"/>
    </source>
</evidence>
<gene>
    <name evidence="2" type="ORF">E9677_19215</name>
</gene>
<sequence length="123" mass="13373">MVVLPLTLPSPRRRGEGAQAVDVSAFSPLAGRRCRQADEGQRRLSSSPQRGEGGAQAPDEGAAQQNLVRQRITLHPNHGAISPCAARPPHLVLRTIFSPLGRSGSARLARRSSPRLRGRKRFR</sequence>
<keyword evidence="3" id="KW-1185">Reference proteome</keyword>
<organism evidence="2 3">
    <name type="scientific">Rhizobium rhizophilum</name>
    <dbReference type="NCBI Taxonomy" id="1850373"/>
    <lineage>
        <taxon>Bacteria</taxon>
        <taxon>Pseudomonadati</taxon>
        <taxon>Pseudomonadota</taxon>
        <taxon>Alphaproteobacteria</taxon>
        <taxon>Hyphomicrobiales</taxon>
        <taxon>Rhizobiaceae</taxon>
        <taxon>Rhizobium/Agrobacterium group</taxon>
        <taxon>Rhizobium</taxon>
    </lineage>
</organism>
<feature type="region of interest" description="Disordered" evidence="1">
    <location>
        <begin position="103"/>
        <end position="123"/>
    </location>
</feature>
<protein>
    <submittedName>
        <fullName evidence="2">Uncharacterized protein</fullName>
    </submittedName>
</protein>
<accession>A0ABY2QPD7</accession>
<name>A0ABY2QPD7_9HYPH</name>
<comment type="caution">
    <text evidence="2">The sequence shown here is derived from an EMBL/GenBank/DDBJ whole genome shotgun (WGS) entry which is preliminary data.</text>
</comment>
<dbReference type="EMBL" id="STGT01000005">
    <property type="protein sequence ID" value="THV11632.1"/>
    <property type="molecule type" value="Genomic_DNA"/>
</dbReference>
<feature type="region of interest" description="Disordered" evidence="1">
    <location>
        <begin position="1"/>
        <end position="74"/>
    </location>
</feature>
<feature type="compositionally biased region" description="Basic residues" evidence="1">
    <location>
        <begin position="108"/>
        <end position="123"/>
    </location>
</feature>
<reference evidence="2 3" key="1">
    <citation type="submission" date="2019-04" db="EMBL/GenBank/DDBJ databases">
        <title>Genome sequence of strain 7209-2.</title>
        <authorList>
            <person name="Gao J."/>
            <person name="Sun J."/>
        </authorList>
    </citation>
    <scope>NUCLEOTIDE SEQUENCE [LARGE SCALE GENOMIC DNA]</scope>
    <source>
        <strain evidence="2 3">7209-2</strain>
    </source>
</reference>
<proteinExistence type="predicted"/>
<evidence type="ECO:0000313" key="3">
    <source>
        <dbReference type="Proteomes" id="UP000309667"/>
    </source>
</evidence>